<dbReference type="InterPro" id="IPR036903">
    <property type="entry name" value="Nup98_auto-Pept-S59_dom_sf"/>
</dbReference>
<dbReference type="FunFam" id="3.30.1610.10:FF:000003">
    <property type="entry name" value="Nucleoporin SONB, putative"/>
    <property type="match status" value="1"/>
</dbReference>
<keyword evidence="14" id="KW-1185">Reference proteome</keyword>
<feature type="compositionally biased region" description="Acidic residues" evidence="11">
    <location>
        <begin position="1053"/>
        <end position="1063"/>
    </location>
</feature>
<keyword evidence="10" id="KW-0539">Nucleus</keyword>
<keyword evidence="6" id="KW-0509">mRNA transport</keyword>
<feature type="compositionally biased region" description="Polar residues" evidence="11">
    <location>
        <begin position="556"/>
        <end position="575"/>
    </location>
</feature>
<evidence type="ECO:0000256" key="3">
    <source>
        <dbReference type="ARBA" id="ARBA00022448"/>
    </source>
</evidence>
<dbReference type="Pfam" id="PF04096">
    <property type="entry name" value="Nucleoporin2"/>
    <property type="match status" value="1"/>
</dbReference>
<keyword evidence="8" id="KW-0811">Translocation</keyword>
<keyword evidence="3" id="KW-0813">Transport</keyword>
<evidence type="ECO:0000256" key="8">
    <source>
        <dbReference type="ARBA" id="ARBA00023010"/>
    </source>
</evidence>
<feature type="compositionally biased region" description="Gly residues" evidence="11">
    <location>
        <begin position="1"/>
        <end position="11"/>
    </location>
</feature>
<dbReference type="EMBL" id="KZ613939">
    <property type="protein sequence ID" value="PMD46306.1"/>
    <property type="molecule type" value="Genomic_DNA"/>
</dbReference>
<proteinExistence type="inferred from homology"/>
<feature type="compositionally biased region" description="Low complexity" evidence="11">
    <location>
        <begin position="27"/>
        <end position="44"/>
    </location>
</feature>
<dbReference type="PANTHER" id="PTHR23198">
    <property type="entry name" value="NUCLEOPORIN"/>
    <property type="match status" value="1"/>
</dbReference>
<feature type="region of interest" description="Disordered" evidence="11">
    <location>
        <begin position="983"/>
        <end position="1014"/>
    </location>
</feature>
<feature type="compositionally biased region" description="Low complexity" evidence="11">
    <location>
        <begin position="597"/>
        <end position="631"/>
    </location>
</feature>
<dbReference type="STRING" id="1149755.A0A2J6S6D2"/>
<feature type="domain" description="Peptidase S59" evidence="12">
    <location>
        <begin position="905"/>
        <end position="1047"/>
    </location>
</feature>
<dbReference type="SUPFAM" id="SSF82215">
    <property type="entry name" value="C-terminal autoproteolytic domain of nucleoporin nup98"/>
    <property type="match status" value="1"/>
</dbReference>
<evidence type="ECO:0000256" key="2">
    <source>
        <dbReference type="ARBA" id="ARBA00008926"/>
    </source>
</evidence>
<sequence>MSFGGGFGGFGQSNNQQQSTGFGGFGTNNTTTNTGTGFGSTPNTGGFGSTNTTGGGLFGGGSTGFGGSGGAFGSNTTNNAFGATKPAFGATGTSGGSLFGGGGAATTTGGSGFGTGGFGSASTTSTSPFGGGTTGTGGLFGSQNKPAFGGSPAANPFGGAPSNSPFGSTGTGAFGAPQSTALTTTGVGESPGTGNVPFSAFVEKEPNSSTNQQNAFQSICFQQPYQKFSPEELRLTDYAQGRRFGNGSSQPGAFGQTNFGGGFGNTTTNTTGGFGNSGTSGTTSLFGGGGTSNTGFGATQPASTGFGAGSTTTGGSLFGAKPATGGLFGGQTSTQPSGGLFGNTGTTTAFGATGTTSGFGAGTSTNTGGSLFGNNNTTANKPAFSFGSTQPAATTGTGFGASTTTGGFGGGSGGLFGNNTANQPATGFGAQQPAASNPFGGFGSNTQQQTGTTGGLFGNTQSKPAGGLFGNTPAATGTTGLFGNTTTTNANPFGGTTNTQNTGGLFGNNKPATTGTGLFGATNTQNNTGGGGLFSGFGNQNQNQQQQNTSGLFGGLNNNSTQQKPSLFGAQPQQQTGGGLFGNSSTQQQQGGGLFGGLNNTNNQQQQQQQQQPQNSIFGSSIFGGSQQGQQNPQSLTASIADNNAFGSASLFQDLATGPTNPGPIATPLSHSVKPKKAAAIPVYRLSSASNYRFTTPQKRGFGFSYSNYGTPGSVSSTSSTPGAFSGSLLGGGSFGRTLNKSMSTSSLRRSFSTEDSILAPGAFSASPSLRQFGSTGSVKKLTINRSIRQDLFSPPNGTPALPPASAPVTGALRKRVSFDQNTTGGGTASPAKQANGATPSAEELGYLRPRASVNGAKPNGTSTPPEMEQVNNNQQLAIVTEEEPVAPVATQQPAKPVSQEDQPAGNYYMRPSKEEIENMNRQQRSKVTGFVVGREGIGEIRFDVPVDLTSVPLDDIIDNIVQLSTRSATVYAIASKKPPMGKGLNVPSTISLGNSWPRKSDRKTPSSEKSGARFKKHIERLKRVPDTTFVDYDKDTGVWTFKVEHFTTYGFPEDDDETDGEGMSEFGQSTLSAPPDTPTPKTRTPKSVHMDRSFSSTSQVTQTESDPDDTFEFRKKKLLPGAFDDQEAYVGDDMEQDQESFLDERSVGSQSEDGVEEPMDQDDVFHDDESVSIMDQEMAGSFPEAGNTAELREDSQDDDEDMDMDMVAATPGAITRARLRAKNAGTPVKRQFAASNDWANTLKTTISPQKQDRAYLKSLADEEGDQLRPLGEPTPKPRRVVSDGRGFANSIDMMHSLFPDSKSPVKTAKATATSKGFQFPYAKRAKTGDFDTSSMNDRERAFHESMKPSWGPEGTLVYAAPPNAKPFGRSSRRARERDGILTVQKQAIVSENRDIYFAKFSSEASADLLRKQKDMTIVDDSGDVPFASLPEHFSFADFFDQANPRDPAAAHEKLVWQLASVLFDPLAVPVELQQVSRVGERLRMDNLSAFWQKLVDDACSKHIAMGRTSEEKAIAALSGHRIPDACAHLLESRDFHLATLVALIGTKDSMKKDMREQLNEWQNSQMLSEFSQSIRTIYELLAGNVCVCDGSKGQPEDRIESFIISKRFGLDWRQAFGLRLWYGIMSSDTIETAVESFAEDLAQDKETSRPLAWYVEQKVPTLWDDKALEDREDILWGLLKLYTFTNSDIEDVLRPENSQLSPLDVRLSWQLGQALTANGAVRYTEDDEDKADRTTLAFAAQLTNEGSWLDAVFVLLHLSMDDVRAKSIQDHLAHHAGKIGSEDSSSFTTLRNTFKIPASWIWEAKALYMRSVEKNSRGEVECLIRAGAFNEAHRTFSKEVAPNAVVELDYDTLRTLLGGFHNRESTISEWHLGGEIYQDFLELLDSENRGSSVDQALLARLLAGLPAVVEESRHPAFMERVAIETISGVVAKTVVSLGKKGEKSELHKVLRLPLTEDKYLKHTVELSLEYYRGVMANAR</sequence>
<dbReference type="GO" id="GO:0034398">
    <property type="term" value="P:telomere tethering at nuclear periphery"/>
    <property type="evidence" value="ECO:0007669"/>
    <property type="project" value="TreeGrafter"/>
</dbReference>
<evidence type="ECO:0000313" key="14">
    <source>
        <dbReference type="Proteomes" id="UP000235786"/>
    </source>
</evidence>
<feature type="compositionally biased region" description="Low complexity" evidence="11">
    <location>
        <begin position="536"/>
        <end position="551"/>
    </location>
</feature>
<dbReference type="GO" id="GO:0006405">
    <property type="term" value="P:RNA export from nucleus"/>
    <property type="evidence" value="ECO:0007669"/>
    <property type="project" value="TreeGrafter"/>
</dbReference>
<accession>A0A2J6S6D2</accession>
<evidence type="ECO:0000256" key="4">
    <source>
        <dbReference type="ARBA" id="ARBA00022737"/>
    </source>
</evidence>
<comment type="subcellular location">
    <subcellularLocation>
        <location evidence="1">Nucleus</location>
        <location evidence="1">Nuclear pore complex</location>
    </subcellularLocation>
</comment>
<feature type="region of interest" description="Disordered" evidence="11">
    <location>
        <begin position="1135"/>
        <end position="1163"/>
    </location>
</feature>
<dbReference type="GO" id="GO:0051028">
    <property type="term" value="P:mRNA transport"/>
    <property type="evidence" value="ECO:0007669"/>
    <property type="project" value="UniProtKB-KW"/>
</dbReference>
<reference evidence="13 14" key="1">
    <citation type="submission" date="2016-04" db="EMBL/GenBank/DDBJ databases">
        <title>A degradative enzymes factory behind the ericoid mycorrhizal symbiosis.</title>
        <authorList>
            <consortium name="DOE Joint Genome Institute"/>
            <person name="Martino E."/>
            <person name="Morin E."/>
            <person name="Grelet G."/>
            <person name="Kuo A."/>
            <person name="Kohler A."/>
            <person name="Daghino S."/>
            <person name="Barry K."/>
            <person name="Choi C."/>
            <person name="Cichocki N."/>
            <person name="Clum A."/>
            <person name="Copeland A."/>
            <person name="Hainaut M."/>
            <person name="Haridas S."/>
            <person name="Labutti K."/>
            <person name="Lindquist E."/>
            <person name="Lipzen A."/>
            <person name="Khouja H.-R."/>
            <person name="Murat C."/>
            <person name="Ohm R."/>
            <person name="Olson A."/>
            <person name="Spatafora J."/>
            <person name="Veneault-Fourrey C."/>
            <person name="Henrissat B."/>
            <person name="Grigoriev I."/>
            <person name="Martin F."/>
            <person name="Perotto S."/>
        </authorList>
    </citation>
    <scope>NUCLEOTIDE SEQUENCE [LARGE SCALE GENOMIC DNA]</scope>
    <source>
        <strain evidence="13 14">F</strain>
    </source>
</reference>
<evidence type="ECO:0000256" key="7">
    <source>
        <dbReference type="ARBA" id="ARBA00022927"/>
    </source>
</evidence>
<feature type="region of interest" description="Disordered" evidence="11">
    <location>
        <begin position="1052"/>
        <end position="1114"/>
    </location>
</feature>
<feature type="compositionally biased region" description="Acidic residues" evidence="11">
    <location>
        <begin position="1154"/>
        <end position="1163"/>
    </location>
</feature>
<evidence type="ECO:0000313" key="13">
    <source>
        <dbReference type="EMBL" id="PMD46306.1"/>
    </source>
</evidence>
<dbReference type="GO" id="GO:0017056">
    <property type="term" value="F:structural constituent of nuclear pore"/>
    <property type="evidence" value="ECO:0007669"/>
    <property type="project" value="InterPro"/>
</dbReference>
<feature type="region of interest" description="Disordered" evidence="11">
    <location>
        <begin position="819"/>
        <end position="841"/>
    </location>
</feature>
<keyword evidence="9" id="KW-0906">Nuclear pore complex</keyword>
<comment type="similarity">
    <text evidence="2">Belongs to the nucleoporin GLFG family.</text>
</comment>
<evidence type="ECO:0000256" key="5">
    <source>
        <dbReference type="ARBA" id="ARBA00022813"/>
    </source>
</evidence>
<evidence type="ECO:0000256" key="9">
    <source>
        <dbReference type="ARBA" id="ARBA00023132"/>
    </source>
</evidence>
<evidence type="ECO:0000256" key="6">
    <source>
        <dbReference type="ARBA" id="ARBA00022816"/>
    </source>
</evidence>
<dbReference type="PANTHER" id="PTHR23198:SF6">
    <property type="entry name" value="NUCLEAR PORE COMPLEX PROTEIN NUP98-NUP96"/>
    <property type="match status" value="1"/>
</dbReference>
<dbReference type="Gene3D" id="3.30.1610.10">
    <property type="entry name" value="Peptidase S59, nucleoporin"/>
    <property type="match status" value="1"/>
</dbReference>
<organism evidence="13 14">
    <name type="scientific">Hyaloscypha variabilis (strain UAMH 11265 / GT02V1 / F)</name>
    <name type="common">Meliniomyces variabilis</name>
    <dbReference type="NCBI Taxonomy" id="1149755"/>
    <lineage>
        <taxon>Eukaryota</taxon>
        <taxon>Fungi</taxon>
        <taxon>Dikarya</taxon>
        <taxon>Ascomycota</taxon>
        <taxon>Pezizomycotina</taxon>
        <taxon>Leotiomycetes</taxon>
        <taxon>Helotiales</taxon>
        <taxon>Hyaloscyphaceae</taxon>
        <taxon>Hyaloscypha</taxon>
        <taxon>Hyaloscypha variabilis</taxon>
    </lineage>
</organism>
<dbReference type="Pfam" id="PF12110">
    <property type="entry name" value="Nup96"/>
    <property type="match status" value="1"/>
</dbReference>
<feature type="region of interest" description="Disordered" evidence="11">
    <location>
        <begin position="1262"/>
        <end position="1282"/>
    </location>
</feature>
<dbReference type="FunFam" id="1.10.10.2360:FF:000001">
    <property type="entry name" value="Nuclear pore complex protein Nup98-Nup96"/>
    <property type="match status" value="1"/>
</dbReference>
<dbReference type="PROSITE" id="PS51434">
    <property type="entry name" value="NUP_C"/>
    <property type="match status" value="1"/>
</dbReference>
<dbReference type="InterPro" id="IPR021967">
    <property type="entry name" value="Nup98_C"/>
</dbReference>
<dbReference type="InterPro" id="IPR037665">
    <property type="entry name" value="Nucleoporin_S59-like"/>
</dbReference>
<dbReference type="OrthoDB" id="3797628at2759"/>
<dbReference type="GO" id="GO:0006606">
    <property type="term" value="P:protein import into nucleus"/>
    <property type="evidence" value="ECO:0007669"/>
    <property type="project" value="TreeGrafter"/>
</dbReference>
<evidence type="ECO:0000256" key="1">
    <source>
        <dbReference type="ARBA" id="ARBA00004567"/>
    </source>
</evidence>
<dbReference type="InterPro" id="IPR007230">
    <property type="entry name" value="Nup98_auto-Pept-S59_dom"/>
</dbReference>
<feature type="compositionally biased region" description="Polar residues" evidence="11">
    <location>
        <begin position="1094"/>
        <end position="1105"/>
    </location>
</feature>
<keyword evidence="7" id="KW-0653">Protein transport</keyword>
<dbReference type="GO" id="GO:0044614">
    <property type="term" value="C:nuclear pore cytoplasmic filaments"/>
    <property type="evidence" value="ECO:0007669"/>
    <property type="project" value="TreeGrafter"/>
</dbReference>
<dbReference type="GO" id="GO:0008139">
    <property type="term" value="F:nuclear localization sequence binding"/>
    <property type="evidence" value="ECO:0007669"/>
    <property type="project" value="TreeGrafter"/>
</dbReference>
<dbReference type="Gene3D" id="1.25.40.690">
    <property type="match status" value="1"/>
</dbReference>
<dbReference type="InterPro" id="IPR025574">
    <property type="entry name" value="Nucleoporin_FG_rpt"/>
</dbReference>
<gene>
    <name evidence="13" type="ORF">L207DRAFT_450646</name>
</gene>
<dbReference type="GO" id="GO:0003723">
    <property type="term" value="F:RNA binding"/>
    <property type="evidence" value="ECO:0007669"/>
    <property type="project" value="TreeGrafter"/>
</dbReference>
<feature type="region of interest" description="Disordered" evidence="11">
    <location>
        <begin position="149"/>
        <end position="174"/>
    </location>
</feature>
<evidence type="ECO:0000256" key="10">
    <source>
        <dbReference type="ARBA" id="ARBA00023242"/>
    </source>
</evidence>
<evidence type="ECO:0000259" key="12">
    <source>
        <dbReference type="PROSITE" id="PS51434"/>
    </source>
</evidence>
<feature type="region of interest" description="Disordered" evidence="11">
    <location>
        <begin position="1"/>
        <end position="52"/>
    </location>
</feature>
<dbReference type="Proteomes" id="UP000235786">
    <property type="component" value="Unassembled WGS sequence"/>
</dbReference>
<dbReference type="Pfam" id="PF13634">
    <property type="entry name" value="Nucleoporin_FG"/>
    <property type="match status" value="4"/>
</dbReference>
<keyword evidence="5" id="KW-0068">Autocatalytic cleavage</keyword>
<evidence type="ECO:0000256" key="11">
    <source>
        <dbReference type="SAM" id="MobiDB-lite"/>
    </source>
</evidence>
<dbReference type="Gene3D" id="1.10.10.2360">
    <property type="match status" value="1"/>
</dbReference>
<keyword evidence="4" id="KW-0677">Repeat</keyword>
<name>A0A2J6S6D2_HYAVF</name>
<protein>
    <recommendedName>
        <fullName evidence="12">Peptidase S59 domain-containing protein</fullName>
    </recommendedName>
</protein>
<feature type="region of interest" description="Disordered" evidence="11">
    <location>
        <begin position="513"/>
        <end position="634"/>
    </location>
</feature>
<dbReference type="GO" id="GO:0000973">
    <property type="term" value="P:post-transcriptional tethering of RNA polymerase II gene DNA at nuclear periphery"/>
    <property type="evidence" value="ECO:0007669"/>
    <property type="project" value="TreeGrafter"/>
</dbReference>